<dbReference type="AlphaFoldDB" id="A0A8T2NC47"/>
<keyword evidence="5" id="KW-0547">Nucleotide-binding</keyword>
<comment type="caution">
    <text evidence="8">The sequence shown here is derived from an EMBL/GenBank/DDBJ whole genome shotgun (WGS) entry which is preliminary data.</text>
</comment>
<dbReference type="InterPro" id="IPR041267">
    <property type="entry name" value="NLRP_HD2"/>
</dbReference>
<comment type="subcellular location">
    <subcellularLocation>
        <location evidence="1">Cytoplasm</location>
    </subcellularLocation>
</comment>
<organism evidence="8 9">
    <name type="scientific">Albula glossodonta</name>
    <name type="common">roundjaw bonefish</name>
    <dbReference type="NCBI Taxonomy" id="121402"/>
    <lineage>
        <taxon>Eukaryota</taxon>
        <taxon>Metazoa</taxon>
        <taxon>Chordata</taxon>
        <taxon>Craniata</taxon>
        <taxon>Vertebrata</taxon>
        <taxon>Euteleostomi</taxon>
        <taxon>Actinopterygii</taxon>
        <taxon>Neopterygii</taxon>
        <taxon>Teleostei</taxon>
        <taxon>Albuliformes</taxon>
        <taxon>Albulidae</taxon>
        <taxon>Albula</taxon>
    </lineage>
</organism>
<dbReference type="InterPro" id="IPR051261">
    <property type="entry name" value="NLR"/>
</dbReference>
<keyword evidence="6" id="KW-0067">ATP-binding</keyword>
<dbReference type="GO" id="GO:0005737">
    <property type="term" value="C:cytoplasm"/>
    <property type="evidence" value="ECO:0007669"/>
    <property type="project" value="UniProtKB-SubCell"/>
</dbReference>
<evidence type="ECO:0000256" key="4">
    <source>
        <dbReference type="ARBA" id="ARBA00022737"/>
    </source>
</evidence>
<keyword evidence="2" id="KW-0963">Cytoplasm</keyword>
<name>A0A8T2NC47_9TELE</name>
<dbReference type="InterPro" id="IPR041075">
    <property type="entry name" value="NOD1/2_WH"/>
</dbReference>
<dbReference type="Proteomes" id="UP000824540">
    <property type="component" value="Unassembled WGS sequence"/>
</dbReference>
<dbReference type="Pfam" id="PF17779">
    <property type="entry name" value="WHD_NOD2"/>
    <property type="match status" value="1"/>
</dbReference>
<protein>
    <recommendedName>
        <fullName evidence="7">NACHT domain-containing protein</fullName>
    </recommendedName>
</protein>
<evidence type="ECO:0000256" key="2">
    <source>
        <dbReference type="ARBA" id="ARBA00022490"/>
    </source>
</evidence>
<evidence type="ECO:0000259" key="7">
    <source>
        <dbReference type="PROSITE" id="PS50837"/>
    </source>
</evidence>
<dbReference type="Pfam" id="PF17776">
    <property type="entry name" value="NLRC4_HD2"/>
    <property type="match status" value="1"/>
</dbReference>
<evidence type="ECO:0000256" key="5">
    <source>
        <dbReference type="ARBA" id="ARBA00022741"/>
    </source>
</evidence>
<keyword evidence="3" id="KW-0433">Leucine-rich repeat</keyword>
<keyword evidence="4" id="KW-0677">Repeat</keyword>
<evidence type="ECO:0000313" key="8">
    <source>
        <dbReference type="EMBL" id="KAG9335272.1"/>
    </source>
</evidence>
<dbReference type="OrthoDB" id="120976at2759"/>
<dbReference type="InterPro" id="IPR007111">
    <property type="entry name" value="NACHT_NTPase"/>
</dbReference>
<reference evidence="8" key="1">
    <citation type="thesis" date="2021" institute="BYU ScholarsArchive" country="Provo, UT, USA">
        <title>Applications of and Algorithms for Genome Assembly and Genomic Analyses with an Emphasis on Marine Teleosts.</title>
        <authorList>
            <person name="Pickett B.D."/>
        </authorList>
    </citation>
    <scope>NUCLEOTIDE SEQUENCE</scope>
    <source>
        <strain evidence="8">HI-2016</strain>
    </source>
</reference>
<dbReference type="GO" id="GO:0005524">
    <property type="term" value="F:ATP binding"/>
    <property type="evidence" value="ECO:0007669"/>
    <property type="project" value="UniProtKB-KW"/>
</dbReference>
<gene>
    <name evidence="8" type="ORF">JZ751_005452</name>
</gene>
<dbReference type="Pfam" id="PF05729">
    <property type="entry name" value="NACHT"/>
    <property type="match status" value="1"/>
</dbReference>
<dbReference type="Gene3D" id="3.40.50.300">
    <property type="entry name" value="P-loop containing nucleotide triphosphate hydrolases"/>
    <property type="match status" value="1"/>
</dbReference>
<sequence>MTEGGNAGVNMEHEVREAELNARRQDRQEIPLTPRELFKPSFLSERGIRTVMTRGIAGIGSTILLQKFIVDWVEEKANQDIQYVFTFPFRELNLVKSEKQSLLDLICLFYTEMKEMDFIEARDCKVLFIFEDLDDYRYPLHFQSNERWHDVNAKTSVDMLLTNLIRGSLLPSALVWITARPAASEMIPADCINLLTQVRGFTDVQKKRYFRKKFRDQTEATRLLAHLNSSRSLYIMCHIPLFSWIIATVFERRFAVTDREEKNTSVTQLFAHYVILQTSIKNSKYHGGNSSIPRWTDDDRDYLLKIGKLAYQQLEKGATEFNADDIKACGLDVVEATVRSGLITELFSGMNTMFQQRVFCFVHLSIQEFLAALYVFMYFRLNHRNILDSPVVPPITRLFKEPTLVELLKIAVDKALQSPNGHLDMFLRFLLGLAPDSSLELFRSFIPLTGSSAQSVEETAQYIRKKIRENAYPDRSVSACTALALSLCLFLPGLTLNLREVSRTPGNFRK</sequence>
<feature type="domain" description="NACHT" evidence="7">
    <location>
        <begin position="49"/>
        <end position="183"/>
    </location>
</feature>
<evidence type="ECO:0000256" key="1">
    <source>
        <dbReference type="ARBA" id="ARBA00004496"/>
    </source>
</evidence>
<evidence type="ECO:0000256" key="6">
    <source>
        <dbReference type="ARBA" id="ARBA00022840"/>
    </source>
</evidence>
<evidence type="ECO:0000256" key="3">
    <source>
        <dbReference type="ARBA" id="ARBA00022614"/>
    </source>
</evidence>
<accession>A0A8T2NC47</accession>
<evidence type="ECO:0000313" key="9">
    <source>
        <dbReference type="Proteomes" id="UP000824540"/>
    </source>
</evidence>
<dbReference type="EMBL" id="JAFBMS010000125">
    <property type="protein sequence ID" value="KAG9335272.1"/>
    <property type="molecule type" value="Genomic_DNA"/>
</dbReference>
<dbReference type="InterPro" id="IPR027417">
    <property type="entry name" value="P-loop_NTPase"/>
</dbReference>
<dbReference type="PROSITE" id="PS50837">
    <property type="entry name" value="NACHT"/>
    <property type="match status" value="1"/>
</dbReference>
<dbReference type="PANTHER" id="PTHR24106">
    <property type="entry name" value="NACHT, LRR AND CARD DOMAINS-CONTAINING"/>
    <property type="match status" value="1"/>
</dbReference>
<proteinExistence type="predicted"/>
<dbReference type="FunFam" id="3.40.50.300:FF:000210">
    <property type="entry name" value="Si:dkey-16p6.1"/>
    <property type="match status" value="1"/>
</dbReference>
<keyword evidence="9" id="KW-1185">Reference proteome</keyword>